<gene>
    <name evidence="1" type="ORF">CSHISOI_09443</name>
</gene>
<dbReference type="AlphaFoldDB" id="A0A5Q4BGW6"/>
<dbReference type="EMBL" id="PUHP01001365">
    <property type="protein sequence ID" value="TQN66006.1"/>
    <property type="molecule type" value="Genomic_DNA"/>
</dbReference>
<dbReference type="SUPFAM" id="SSF48403">
    <property type="entry name" value="Ankyrin repeat"/>
    <property type="match status" value="1"/>
</dbReference>
<name>A0A5Q4BGW6_9PEZI</name>
<dbReference type="Gene3D" id="1.25.40.20">
    <property type="entry name" value="Ankyrin repeat-containing domain"/>
    <property type="match status" value="1"/>
</dbReference>
<proteinExistence type="predicted"/>
<dbReference type="Proteomes" id="UP000326340">
    <property type="component" value="Unassembled WGS sequence"/>
</dbReference>
<evidence type="ECO:0000313" key="1">
    <source>
        <dbReference type="EMBL" id="TQN66006.1"/>
    </source>
</evidence>
<organism evidence="1 2">
    <name type="scientific">Colletotrichum shisoi</name>
    <dbReference type="NCBI Taxonomy" id="2078593"/>
    <lineage>
        <taxon>Eukaryota</taxon>
        <taxon>Fungi</taxon>
        <taxon>Dikarya</taxon>
        <taxon>Ascomycota</taxon>
        <taxon>Pezizomycotina</taxon>
        <taxon>Sordariomycetes</taxon>
        <taxon>Hypocreomycetidae</taxon>
        <taxon>Glomerellales</taxon>
        <taxon>Glomerellaceae</taxon>
        <taxon>Colletotrichum</taxon>
        <taxon>Colletotrichum destructivum species complex</taxon>
    </lineage>
</organism>
<protein>
    <submittedName>
        <fullName evidence="1">Uncharacterized protein</fullName>
    </submittedName>
</protein>
<evidence type="ECO:0000313" key="2">
    <source>
        <dbReference type="Proteomes" id="UP000326340"/>
    </source>
</evidence>
<reference evidence="1 2" key="1">
    <citation type="journal article" date="2019" name="Sci. Rep.">
        <title>Colletotrichum shisoi sp. nov., an anthracnose pathogen of Perilla frutescens in Japan: molecular phylogenetic, morphological and genomic evidence.</title>
        <authorList>
            <person name="Gan P."/>
            <person name="Tsushima A."/>
            <person name="Hiroyama R."/>
            <person name="Narusaka M."/>
            <person name="Takano Y."/>
            <person name="Narusaka Y."/>
            <person name="Kawaradani M."/>
            <person name="Damm U."/>
            <person name="Shirasu K."/>
        </authorList>
    </citation>
    <scope>NUCLEOTIDE SEQUENCE [LARGE SCALE GENOMIC DNA]</scope>
    <source>
        <strain evidence="1 2">PG-2018a</strain>
    </source>
</reference>
<keyword evidence="2" id="KW-1185">Reference proteome</keyword>
<comment type="caution">
    <text evidence="1">The sequence shown here is derived from an EMBL/GenBank/DDBJ whole genome shotgun (WGS) entry which is preliminary data.</text>
</comment>
<dbReference type="InterPro" id="IPR036770">
    <property type="entry name" value="Ankyrin_rpt-contain_sf"/>
</dbReference>
<accession>A0A5Q4BGW6</accession>
<sequence length="60" mass="6431">MAMLLFDSGDKVNAASNFHGVTLLNVAVMKDSASPVKDLSDRGAGVSCRIEDGERPRSFF</sequence>